<protein>
    <submittedName>
        <fullName evidence="2">CHAT domain-containing protein</fullName>
    </submittedName>
</protein>
<dbReference type="InterPro" id="IPR024983">
    <property type="entry name" value="CHAT_dom"/>
</dbReference>
<name>A0A928Z850_9CYAN</name>
<dbReference type="EMBL" id="JADEXN010000062">
    <property type="protein sequence ID" value="MBE9040179.1"/>
    <property type="molecule type" value="Genomic_DNA"/>
</dbReference>
<feature type="domain" description="CHAT" evidence="1">
    <location>
        <begin position="1"/>
        <end position="43"/>
    </location>
</feature>
<dbReference type="AlphaFoldDB" id="A0A928Z850"/>
<organism evidence="2 3">
    <name type="scientific">Zarconia navalis LEGE 11467</name>
    <dbReference type="NCBI Taxonomy" id="1828826"/>
    <lineage>
        <taxon>Bacteria</taxon>
        <taxon>Bacillati</taxon>
        <taxon>Cyanobacteriota</taxon>
        <taxon>Cyanophyceae</taxon>
        <taxon>Oscillatoriophycideae</taxon>
        <taxon>Oscillatoriales</taxon>
        <taxon>Oscillatoriales incertae sedis</taxon>
        <taxon>Zarconia</taxon>
        <taxon>Zarconia navalis</taxon>
    </lineage>
</organism>
<gene>
    <name evidence="2" type="ORF">IQ235_05155</name>
</gene>
<evidence type="ECO:0000313" key="3">
    <source>
        <dbReference type="Proteomes" id="UP000621799"/>
    </source>
</evidence>
<evidence type="ECO:0000259" key="1">
    <source>
        <dbReference type="Pfam" id="PF12770"/>
    </source>
</evidence>
<reference evidence="2" key="1">
    <citation type="submission" date="2020-10" db="EMBL/GenBank/DDBJ databases">
        <authorList>
            <person name="Castelo-Branco R."/>
            <person name="Eusebio N."/>
            <person name="Adriana R."/>
            <person name="Vieira A."/>
            <person name="Brugerolle De Fraissinette N."/>
            <person name="Rezende De Castro R."/>
            <person name="Schneider M.P."/>
            <person name="Vasconcelos V."/>
            <person name="Leao P.N."/>
        </authorList>
    </citation>
    <scope>NUCLEOTIDE SEQUENCE</scope>
    <source>
        <strain evidence="2">LEGE 11467</strain>
    </source>
</reference>
<sequence length="45" mass="5077">MSEFYHQLQENSDKASALRSAMLGTMEQYPEPIAWAGFTLIGEAR</sequence>
<comment type="caution">
    <text evidence="2">The sequence shown here is derived from an EMBL/GenBank/DDBJ whole genome shotgun (WGS) entry which is preliminary data.</text>
</comment>
<evidence type="ECO:0000313" key="2">
    <source>
        <dbReference type="EMBL" id="MBE9040179.1"/>
    </source>
</evidence>
<keyword evidence="3" id="KW-1185">Reference proteome</keyword>
<proteinExistence type="predicted"/>
<accession>A0A928Z850</accession>
<dbReference type="Proteomes" id="UP000621799">
    <property type="component" value="Unassembled WGS sequence"/>
</dbReference>
<dbReference type="Pfam" id="PF12770">
    <property type="entry name" value="CHAT"/>
    <property type="match status" value="1"/>
</dbReference>